<organism evidence="3 4">
    <name type="scientific">Phytoactinopolyspora alkaliphila</name>
    <dbReference type="NCBI Taxonomy" id="1783498"/>
    <lineage>
        <taxon>Bacteria</taxon>
        <taxon>Bacillati</taxon>
        <taxon>Actinomycetota</taxon>
        <taxon>Actinomycetes</taxon>
        <taxon>Jiangellales</taxon>
        <taxon>Jiangellaceae</taxon>
        <taxon>Phytoactinopolyspora</taxon>
    </lineage>
</organism>
<dbReference type="Gene3D" id="2.120.10.30">
    <property type="entry name" value="TolB, C-terminal domain"/>
    <property type="match status" value="2"/>
</dbReference>
<dbReference type="Pfam" id="PF07676">
    <property type="entry name" value="PD40"/>
    <property type="match status" value="3"/>
</dbReference>
<evidence type="ECO:0000313" key="3">
    <source>
        <dbReference type="EMBL" id="NED96275.1"/>
    </source>
</evidence>
<evidence type="ECO:0000313" key="4">
    <source>
        <dbReference type="Proteomes" id="UP000469185"/>
    </source>
</evidence>
<dbReference type="SUPFAM" id="SSF53474">
    <property type="entry name" value="alpha/beta-Hydrolases"/>
    <property type="match status" value="1"/>
</dbReference>
<evidence type="ECO:0000259" key="2">
    <source>
        <dbReference type="Pfam" id="PF00326"/>
    </source>
</evidence>
<protein>
    <submittedName>
        <fullName evidence="3">Serine hydrolase</fullName>
    </submittedName>
</protein>
<accession>A0A6N9YMV7</accession>
<dbReference type="Pfam" id="PF00144">
    <property type="entry name" value="Beta-lactamase"/>
    <property type="match status" value="1"/>
</dbReference>
<dbReference type="InterPro" id="IPR001375">
    <property type="entry name" value="Peptidase_S9_cat"/>
</dbReference>
<dbReference type="PANTHER" id="PTHR46825">
    <property type="entry name" value="D-ALANYL-D-ALANINE-CARBOXYPEPTIDASE/ENDOPEPTIDASE AMPH"/>
    <property type="match status" value="1"/>
</dbReference>
<keyword evidence="3" id="KW-0378">Hydrolase</keyword>
<feature type="domain" description="Peptidase S9 prolyl oligopeptidase catalytic" evidence="2">
    <location>
        <begin position="450"/>
        <end position="653"/>
    </location>
</feature>
<dbReference type="InterPro" id="IPR050491">
    <property type="entry name" value="AmpC-like"/>
</dbReference>
<sequence length="1114" mass="119718">MTQRLTLDHLLELKVPAQPAISPDGEHVVYVLTTVDREADANRCALWTVPASGGAARQLTRGPRDMSPSWSPDGRSIAFLRADDGPAQVWLLPADGGEARQLTSEPGGAGTPVWSPDGSRIAFAGPVDTWALADEDDDGRARRTTAPIVIDRVGFKADGAGMLRGHRQHVFVTDVETGKSKQLTRGDWHASDPAWSPDGRWLAFSAAMAPDSDLSGESAAYVMRADPDSGSEPPWRMVGQPGLAGPVSWTPDGDALLVVGRQDVSVGNNRLLRTPFEGGDVVDLTVSQDRNVMPGGPGYPGGLPQIASDRRTVVYCARDRGCTHGYTLGLTGGEPEALVGGSSRVVSGLSVAARAARAAVVVATPETYGEVMLVDLDTGDETVLTGYAPAGLDLIAPEERVFTVSDGTEVHGWLIRDPAATTPSPLLVDVHGGPHNAWSPVPDAGHAYHQMLAARGWAVLLLNPRGSDGYGERFFTAAVGAWGLADERDFLEPLDQLVAEGLADAKRLALSGYSYGGYMTCWLTGRTDRFAAAVAGGVVSDLASMAGTSDMGHLLIKLETALPYEDAEKCAAQSPYANVAKVTTPTLILHGLNDDRCPVGQAEQWFGALRARGVPSELVLYPEASHLFILNGRPSHRADYSRRVLDWVTRHTAKETKMPTSGLDQEYWQRRLAELAEKYKVPGAALGIAHGDQTVELAYGLTNVDTGVEVTTDTVFQIGSVSKVWTASVVMALVDAGKLDLDEPVVTYLPELVLADPEATARVTMRHLLTHTSGIDGDFFLDTGRGDECLERYVDALAGLPLNHPLGATWSYCNAGFVIAGRVIEKLTGQSWDNAMRDLLYTPLGLSRTVTLPEDALLHRTAVGHVHEGDEEPRRAPVWVLPRSLGPAGLISSSVSDVLAFARMHLNDGVAADGTRVLTAESAAAMRDEQVRLPDPYTLADSWGLGWFRLDWNGTRLIGHDGNTIGQSAFLRILPEQDVAVTLLTNGGHTRDLYETLIREVFRDLTGVEMASPLQPPAEPVTADITPHVGTYRRTSIRMEVSAAESGPRLRVHVDRAAMGLDEEVKDYDLVPVREGLYVIREPGAETWTPVTFYTLGDGSPYVHLGVRATPRVT</sequence>
<keyword evidence="4" id="KW-1185">Reference proteome</keyword>
<dbReference type="InterPro" id="IPR001466">
    <property type="entry name" value="Beta-lactam-related"/>
</dbReference>
<dbReference type="GO" id="GO:0006508">
    <property type="term" value="P:proteolysis"/>
    <property type="evidence" value="ECO:0007669"/>
    <property type="project" value="InterPro"/>
</dbReference>
<feature type="domain" description="Beta-lactamase-related" evidence="1">
    <location>
        <begin position="669"/>
        <end position="991"/>
    </location>
</feature>
<dbReference type="Pfam" id="PF00326">
    <property type="entry name" value="Peptidase_S9"/>
    <property type="match status" value="1"/>
</dbReference>
<dbReference type="GO" id="GO:0008236">
    <property type="term" value="F:serine-type peptidase activity"/>
    <property type="evidence" value="ECO:0007669"/>
    <property type="project" value="InterPro"/>
</dbReference>
<dbReference type="Gene3D" id="3.40.710.10">
    <property type="entry name" value="DD-peptidase/beta-lactamase superfamily"/>
    <property type="match status" value="1"/>
</dbReference>
<dbReference type="Proteomes" id="UP000469185">
    <property type="component" value="Unassembled WGS sequence"/>
</dbReference>
<dbReference type="InterPro" id="IPR011042">
    <property type="entry name" value="6-blade_b-propeller_TolB-like"/>
</dbReference>
<dbReference type="Gene3D" id="3.40.50.1820">
    <property type="entry name" value="alpha/beta hydrolase"/>
    <property type="match status" value="1"/>
</dbReference>
<reference evidence="3 4" key="1">
    <citation type="submission" date="2020-02" db="EMBL/GenBank/DDBJ databases">
        <authorList>
            <person name="Li X.-J."/>
            <person name="Feng X.-M."/>
        </authorList>
    </citation>
    <scope>NUCLEOTIDE SEQUENCE [LARGE SCALE GENOMIC DNA]</scope>
    <source>
        <strain evidence="3 4">CGMCC 4.7225</strain>
    </source>
</reference>
<name>A0A6N9YMV7_9ACTN</name>
<dbReference type="EMBL" id="JAAGOB010000006">
    <property type="protein sequence ID" value="NED96275.1"/>
    <property type="molecule type" value="Genomic_DNA"/>
</dbReference>
<dbReference type="RefSeq" id="WP_163819043.1">
    <property type="nucleotide sequence ID" value="NZ_JAAGOB010000006.1"/>
</dbReference>
<proteinExistence type="predicted"/>
<evidence type="ECO:0000259" key="1">
    <source>
        <dbReference type="Pfam" id="PF00144"/>
    </source>
</evidence>
<comment type="caution">
    <text evidence="3">The sequence shown here is derived from an EMBL/GenBank/DDBJ whole genome shotgun (WGS) entry which is preliminary data.</text>
</comment>
<dbReference type="InterPro" id="IPR029058">
    <property type="entry name" value="AB_hydrolase_fold"/>
</dbReference>
<dbReference type="PANTHER" id="PTHR46825:SF12">
    <property type="entry name" value="PENICILLIN-BINDING PROTEIN 4"/>
    <property type="match status" value="1"/>
</dbReference>
<gene>
    <name evidence="3" type="ORF">G1H11_13255</name>
</gene>
<dbReference type="SUPFAM" id="SSF56601">
    <property type="entry name" value="beta-lactamase/transpeptidase-like"/>
    <property type="match status" value="1"/>
</dbReference>
<dbReference type="SUPFAM" id="SSF82171">
    <property type="entry name" value="DPP6 N-terminal domain-like"/>
    <property type="match status" value="1"/>
</dbReference>
<dbReference type="AlphaFoldDB" id="A0A6N9YMV7"/>
<dbReference type="InterPro" id="IPR011659">
    <property type="entry name" value="WD40"/>
</dbReference>
<dbReference type="InterPro" id="IPR012338">
    <property type="entry name" value="Beta-lactam/transpept-like"/>
</dbReference>